<comment type="caution">
    <text evidence="5">The sequence shown here is derived from an EMBL/GenBank/DDBJ whole genome shotgun (WGS) entry which is preliminary data.</text>
</comment>
<evidence type="ECO:0000313" key="5">
    <source>
        <dbReference type="EMBL" id="KAJ6976832.1"/>
    </source>
</evidence>
<dbReference type="InterPro" id="IPR027417">
    <property type="entry name" value="P-loop_NTPase"/>
</dbReference>
<evidence type="ECO:0000256" key="3">
    <source>
        <dbReference type="RuleBase" id="RU361155"/>
    </source>
</evidence>
<gene>
    <name evidence="5" type="ORF">NC653_028872</name>
</gene>
<sequence length="353" mass="40176">MGPACLASQTHQSQKNYSHFHFSLSLSPSKMSAASKIRESPNTKNRYEKMISNLRQDDGWKPVGKLYEYQGFWYGPSLVQNVISAQESFTPQPTDVVLCSSPKSGTAWLKALAFSIVSRNQVNDSTNPLLKKLPHEIVPFLEIELAQDSNNRNLETPFVATHIPYSSLPRSILDSSCKIIYICRDPKDVLISHWNFDQQVSGIGSESFPLEEALEQYCKGIYPFGPYWDHVLGFWKASLEFPEKVLFVKYEDLKTDGPFHVKRMAKFMGHPFSTEEEQQGAPEKIVSMCSFENLSRLEVNKNGNYYLPDLPAFENKSFFRKGKAGDWKNYLTDGKAVKFNQIMEEKFSGSGLF</sequence>
<dbReference type="InterPro" id="IPR000863">
    <property type="entry name" value="Sulfotransferase_dom"/>
</dbReference>
<feature type="domain" description="Sulfotransferase" evidence="4">
    <location>
        <begin position="93"/>
        <end position="351"/>
    </location>
</feature>
<dbReference type="Pfam" id="PF00685">
    <property type="entry name" value="Sulfotransfer_1"/>
    <property type="match status" value="1"/>
</dbReference>
<keyword evidence="2 3" id="KW-0808">Transferase</keyword>
<keyword evidence="6" id="KW-1185">Reference proteome</keyword>
<evidence type="ECO:0000259" key="4">
    <source>
        <dbReference type="Pfam" id="PF00685"/>
    </source>
</evidence>
<name>A0AAD6M3K0_9ROSI</name>
<dbReference type="AlphaFoldDB" id="A0AAD6M3K0"/>
<proteinExistence type="inferred from homology"/>
<reference evidence="5" key="1">
    <citation type="journal article" date="2023" name="Mol. Ecol. Resour.">
        <title>Chromosome-level genome assembly of a triploid poplar Populus alba 'Berolinensis'.</title>
        <authorList>
            <person name="Chen S."/>
            <person name="Yu Y."/>
            <person name="Wang X."/>
            <person name="Wang S."/>
            <person name="Zhang T."/>
            <person name="Zhou Y."/>
            <person name="He R."/>
            <person name="Meng N."/>
            <person name="Wang Y."/>
            <person name="Liu W."/>
            <person name="Liu Z."/>
            <person name="Liu J."/>
            <person name="Guo Q."/>
            <person name="Huang H."/>
            <person name="Sederoff R.R."/>
            <person name="Wang G."/>
            <person name="Qu G."/>
            <person name="Chen S."/>
        </authorList>
    </citation>
    <scope>NUCLEOTIDE SEQUENCE</scope>
    <source>
        <strain evidence="5">SC-2020</strain>
    </source>
</reference>
<dbReference type="EMBL" id="JAQIZT010000012">
    <property type="protein sequence ID" value="KAJ6976832.1"/>
    <property type="molecule type" value="Genomic_DNA"/>
</dbReference>
<dbReference type="Proteomes" id="UP001164929">
    <property type="component" value="Chromosome 12"/>
</dbReference>
<dbReference type="GO" id="GO:0008146">
    <property type="term" value="F:sulfotransferase activity"/>
    <property type="evidence" value="ECO:0007669"/>
    <property type="project" value="InterPro"/>
</dbReference>
<evidence type="ECO:0000313" key="6">
    <source>
        <dbReference type="Proteomes" id="UP001164929"/>
    </source>
</evidence>
<evidence type="ECO:0000256" key="2">
    <source>
        <dbReference type="ARBA" id="ARBA00022679"/>
    </source>
</evidence>
<dbReference type="EC" id="2.8.2.-" evidence="3"/>
<dbReference type="SUPFAM" id="SSF52540">
    <property type="entry name" value="P-loop containing nucleoside triphosphate hydrolases"/>
    <property type="match status" value="1"/>
</dbReference>
<accession>A0AAD6M3K0</accession>
<protein>
    <recommendedName>
        <fullName evidence="3">Sulfotransferase</fullName>
        <ecNumber evidence="3">2.8.2.-</ecNumber>
    </recommendedName>
</protein>
<dbReference type="PANTHER" id="PTHR11783">
    <property type="entry name" value="SULFOTRANSFERASE SULT"/>
    <property type="match status" value="1"/>
</dbReference>
<evidence type="ECO:0000256" key="1">
    <source>
        <dbReference type="ARBA" id="ARBA00005771"/>
    </source>
</evidence>
<dbReference type="Gene3D" id="3.40.50.300">
    <property type="entry name" value="P-loop containing nucleotide triphosphate hydrolases"/>
    <property type="match status" value="1"/>
</dbReference>
<comment type="similarity">
    <text evidence="1 3">Belongs to the sulfotransferase 1 family.</text>
</comment>
<organism evidence="5 6">
    <name type="scientific">Populus alba x Populus x berolinensis</name>
    <dbReference type="NCBI Taxonomy" id="444605"/>
    <lineage>
        <taxon>Eukaryota</taxon>
        <taxon>Viridiplantae</taxon>
        <taxon>Streptophyta</taxon>
        <taxon>Embryophyta</taxon>
        <taxon>Tracheophyta</taxon>
        <taxon>Spermatophyta</taxon>
        <taxon>Magnoliopsida</taxon>
        <taxon>eudicotyledons</taxon>
        <taxon>Gunneridae</taxon>
        <taxon>Pentapetalae</taxon>
        <taxon>rosids</taxon>
        <taxon>fabids</taxon>
        <taxon>Malpighiales</taxon>
        <taxon>Salicaceae</taxon>
        <taxon>Saliceae</taxon>
        <taxon>Populus</taxon>
    </lineage>
</organism>